<evidence type="ECO:0000259" key="8">
    <source>
        <dbReference type="PROSITE" id="PS50290"/>
    </source>
</evidence>
<comment type="caution">
    <text evidence="10">The sequence shown here is derived from an EMBL/GenBank/DDBJ whole genome shotgun (WGS) entry which is preliminary data.</text>
</comment>
<feature type="domain" description="PIK helical" evidence="9">
    <location>
        <begin position="1411"/>
        <end position="1595"/>
    </location>
</feature>
<dbReference type="InterPro" id="IPR018936">
    <property type="entry name" value="PI3/4_kinase_CS"/>
</dbReference>
<dbReference type="SUPFAM" id="SSF56112">
    <property type="entry name" value="Protein kinase-like (PK-like)"/>
    <property type="match status" value="1"/>
</dbReference>
<dbReference type="Gene3D" id="1.10.1070.11">
    <property type="entry name" value="Phosphatidylinositol 3-/4-kinase, catalytic domain"/>
    <property type="match status" value="1"/>
</dbReference>
<dbReference type="InterPro" id="IPR001263">
    <property type="entry name" value="PI3K_accessory_dom"/>
</dbReference>
<dbReference type="CDD" id="cd05167">
    <property type="entry name" value="PI4Kc_III_alpha"/>
    <property type="match status" value="1"/>
</dbReference>
<dbReference type="InterPro" id="IPR015433">
    <property type="entry name" value="PI3/4_kinase"/>
</dbReference>
<dbReference type="PROSITE" id="PS00916">
    <property type="entry name" value="PI3_4_KINASE_2"/>
    <property type="match status" value="1"/>
</dbReference>
<dbReference type="SMART" id="SM00145">
    <property type="entry name" value="PI3Ka"/>
    <property type="match status" value="1"/>
</dbReference>
<dbReference type="Pfam" id="PF00613">
    <property type="entry name" value="PI3Ka"/>
    <property type="match status" value="1"/>
</dbReference>
<sequence length="1967" mass="223181">MDYFGIPRGSIRAQAFKKLARTTLETVSSEKIEGSTSQANFPKLLRETFDEEDQHNGSAFLPSNGKSKLSKVAITSREFEVLVALCEATSPKIQSLDHAKILLQKFRMYLVELPDQKFSASILSKLNGINSSPWLILAEKLTDAIVNIAVQFEDKYLLTPALDILQEFITELFKIKENVTINGDLNGVASGGFPEEDATLEHYQMSHYLSLLGYIRALIKNSKILTLSRDSFNVFISLDSKIDNPRFLKGVEIYSNKNFSTLHDHEFAMEFSPILYIESMSKLMCSIASSILRIDQDEESLMEHILNKVSSSVAEQNNPDEVNGTVTNGGIKEESATLDISSSHMKIIKILSDIAIQKMDFLDRGETYVVYSTFSRFRIGLLAKSYNLQIIGCGMFTDNLEFKMAKKIFKNCLQIYDVMLDGNLGPSVLQLGALSVFKDDRIGSSLTRSFTSLVSNPEFSKEYCRKSSKSVGLASRALTQDAVYTTIYTLTNLLFVGNDVQSRNFKRNNTGGLNSSASRDVMNLSRIPSSTSFDFRDGTNSISNDGNITSDNNIYYPDGNKPIANSGNDYSDSEYAKVCENAIIAISEITQASRDESVTTLAVTILSQKLAKIDSEVTITLLNGLVSCAPYLPEREFLILMRLLNRMTLEAMESKKWKMYEGIIEAKVNLSLNLKKRRNEPNSLYWVYLKDILQSIISKGDVQVLEHHRSHVEINEIGEQIGVYLRPLANLLPNIELDEPKLDLRDTNIINLFRNIWFNMVVHGYSINSKFAEKYNVELKAIVYNTPPLASELSWDHTETSLEMNTVLRRGSSNHNVKDHKHIIGDIFDFPRTITYPKLMFLSATVFVESLRVKSCGECSTILEYFSDPSIKTTGIDKYIGHIAFQIVKDYIFLIGCGANKLFTSASIAQQLTNMLTLCCHRMEELQDAALQCCDLLINKVPSALCNTKSLFSVFDILTLLFQSLIDADKNQYEPTTTYTAPKNSGIQLSLSDSYKWRNETFNRFHEKSRNWVKLVLLKANDEAKSLIQSYVSDMDTFQNNKNLQFGVSFSLEMAGSILSNDRELSNLSQISTTRFNTLPIFLSQFSWRSSFISALSDKVDTYTSEYIENAFNNVRGRIQELNIRINRGKNSYSTQEIIDVLTDCAGLILISDSNNAEMIRHLVGIPFEIFEEELMIAAISIWYSVMKDHKNLSILIMSEIFKHWETSIELRKGIFSSARDLTKPEFSVMEYAPSDKRSINNASRVTSKAFEPHLLIIKLVSSNFETTLNQSDHLLKLFTRFIEVGLSNLTISASFHPFARMARFELIRFSLKVLNYHVKLGSRSVQSLTMLILDASLSWFKGRTIFPYGHNALKIKADYYILKEVAKLISQLDTFKSEPFESKLILLMFFLDDEISKISVWLQPLDPQDTRGSYISNHINEKNITKAYQIDPILAINLSLRYKVKNLDEMLQNLISSNPLAAIFYPEAVQYFIGINAGTNMPSYQLLFWEPLSPIDSITLFLPPFGNNPYILQYTMRSLESHDVNLTFFYVPQIVQSLRFDAKGYVERFIIETAKVSQLFAHQIIWNMLANSFKDEDSTIADSLKPTLDKIQHLMIKSFSPEDLSFYRKEFEFFNEVTAISGKLKPFIKNTKAEKKVKIDEEMAKIEVEKGVYLPSNPDGVVIDINRKSGKPLQSHAKAPFLATFKIRKEIETIADNGELTRSTIEKWQSAIFKVGDDCRQDVLALQLISVFRTIWANAGLDLYVFPYRVTATAPGCGVIDVLPNSVSRDMLGREAVNGLYEYFTTKFGPETSIEFQQARNNLIKSLAAYSIISYILQFKDRHNGNIMYDEQGHILHIDFGFCFDIVPGGVKFEVAPFKLTHEMILVLGGNSQTQAFQWFEELCVKGYLACRPYMETIVRCVNPMLESGLPCFKDTTIKKLRSRFVPTKSEKEASIHMKGLVKKAMESYYTKGYDEFQRLTNGIPY</sequence>
<comment type="similarity">
    <text evidence="2">Belongs to the PI3/PI4-kinase family. Type III PI4K subfamily.</text>
</comment>
<dbReference type="SUPFAM" id="SSF48371">
    <property type="entry name" value="ARM repeat"/>
    <property type="match status" value="1"/>
</dbReference>
<dbReference type="GO" id="GO:0005737">
    <property type="term" value="C:cytoplasm"/>
    <property type="evidence" value="ECO:0007669"/>
    <property type="project" value="TreeGrafter"/>
</dbReference>
<dbReference type="FunFam" id="1.25.40.70:FF:000011">
    <property type="entry name" value="Phosphatidylinositol 4-kinase alpha"/>
    <property type="match status" value="1"/>
</dbReference>
<feature type="domain" description="PI3K/PI4K catalytic" evidence="8">
    <location>
        <begin position="1668"/>
        <end position="1951"/>
    </location>
</feature>
<evidence type="ECO:0000259" key="9">
    <source>
        <dbReference type="PROSITE" id="PS51545"/>
    </source>
</evidence>
<dbReference type="EMBL" id="CAKXYY010000011">
    <property type="protein sequence ID" value="CAH2353647.1"/>
    <property type="molecule type" value="Genomic_DNA"/>
</dbReference>
<dbReference type="OrthoDB" id="10264149at2759"/>
<evidence type="ECO:0000256" key="5">
    <source>
        <dbReference type="ARBA" id="ARBA00022741"/>
    </source>
</evidence>
<dbReference type="GO" id="GO:0046854">
    <property type="term" value="P:phosphatidylinositol phosphate biosynthetic process"/>
    <property type="evidence" value="ECO:0007669"/>
    <property type="project" value="InterPro"/>
</dbReference>
<keyword evidence="4" id="KW-0808">Transferase</keyword>
<dbReference type="GO" id="GO:0004430">
    <property type="term" value="F:1-phosphatidylinositol 4-kinase activity"/>
    <property type="evidence" value="ECO:0007669"/>
    <property type="project" value="UniProtKB-EC"/>
</dbReference>
<gene>
    <name evidence="10" type="ORF">CLIB1423_11S04522</name>
</gene>
<evidence type="ECO:0000256" key="6">
    <source>
        <dbReference type="ARBA" id="ARBA00022777"/>
    </source>
</evidence>
<dbReference type="GO" id="GO:0005886">
    <property type="term" value="C:plasma membrane"/>
    <property type="evidence" value="ECO:0007669"/>
    <property type="project" value="TreeGrafter"/>
</dbReference>
<dbReference type="InterPro" id="IPR042236">
    <property type="entry name" value="PI3K_accessory_sf"/>
</dbReference>
<accession>A0A9P0QQH8</accession>
<dbReference type="InterPro" id="IPR045495">
    <property type="entry name" value="PI4K_N"/>
</dbReference>
<proteinExistence type="inferred from homology"/>
<dbReference type="FunFam" id="3.30.1010.10:FF:000014">
    <property type="entry name" value="Phosphatidylinositol 4-kinase STT4"/>
    <property type="match status" value="1"/>
</dbReference>
<keyword evidence="7" id="KW-0067">ATP-binding</keyword>
<dbReference type="PROSITE" id="PS51545">
    <property type="entry name" value="PIK_HELICAL"/>
    <property type="match status" value="1"/>
</dbReference>
<dbReference type="Gene3D" id="1.25.40.70">
    <property type="entry name" value="Phosphatidylinositol 3-kinase, accessory domain (PIK)"/>
    <property type="match status" value="1"/>
</dbReference>
<dbReference type="Pfam" id="PF00454">
    <property type="entry name" value="PI3_PI4_kinase"/>
    <property type="match status" value="1"/>
</dbReference>
<evidence type="ECO:0000256" key="4">
    <source>
        <dbReference type="ARBA" id="ARBA00022679"/>
    </source>
</evidence>
<dbReference type="FunFam" id="1.10.1070.11:FF:000022">
    <property type="entry name" value="Phosphatidylinositol 4-kinase stt4"/>
    <property type="match status" value="1"/>
</dbReference>
<evidence type="ECO:0000256" key="1">
    <source>
        <dbReference type="ARBA" id="ARBA00001686"/>
    </source>
</evidence>
<reference evidence="10" key="1">
    <citation type="submission" date="2022-03" db="EMBL/GenBank/DDBJ databases">
        <authorList>
            <person name="Legras J.-L."/>
            <person name="Devillers H."/>
            <person name="Grondin C."/>
        </authorList>
    </citation>
    <scope>NUCLEOTIDE SEQUENCE</scope>
    <source>
        <strain evidence="10">CLIB 1423</strain>
    </source>
</reference>
<dbReference type="InterPro" id="IPR011009">
    <property type="entry name" value="Kinase-like_dom_sf"/>
</dbReference>
<evidence type="ECO:0000313" key="10">
    <source>
        <dbReference type="EMBL" id="CAH2353647.1"/>
    </source>
</evidence>
<keyword evidence="6" id="KW-0418">Kinase</keyword>
<dbReference type="PROSITE" id="PS00915">
    <property type="entry name" value="PI3_4_KINASE_1"/>
    <property type="match status" value="1"/>
</dbReference>
<dbReference type="PANTHER" id="PTHR10048:SF15">
    <property type="entry name" value="PHOSPHATIDYLINOSITOL 4-KINASE ALPHA"/>
    <property type="match status" value="1"/>
</dbReference>
<organism evidence="10 11">
    <name type="scientific">[Candida] railenensis</name>
    <dbReference type="NCBI Taxonomy" id="45579"/>
    <lineage>
        <taxon>Eukaryota</taxon>
        <taxon>Fungi</taxon>
        <taxon>Dikarya</taxon>
        <taxon>Ascomycota</taxon>
        <taxon>Saccharomycotina</taxon>
        <taxon>Pichiomycetes</taxon>
        <taxon>Debaryomycetaceae</taxon>
        <taxon>Kurtzmaniella</taxon>
    </lineage>
</organism>
<dbReference type="Pfam" id="PF19274">
    <property type="entry name" value="PI4K_N"/>
    <property type="match status" value="1"/>
</dbReference>
<protein>
    <recommendedName>
        <fullName evidence="3">1-phosphatidylinositol 4-kinase</fullName>
        <ecNumber evidence="3">2.7.1.67</ecNumber>
    </recommendedName>
</protein>
<dbReference type="GO" id="GO:0005524">
    <property type="term" value="F:ATP binding"/>
    <property type="evidence" value="ECO:0007669"/>
    <property type="project" value="UniProtKB-KW"/>
</dbReference>
<dbReference type="PROSITE" id="PS50290">
    <property type="entry name" value="PI3_4_KINASE_3"/>
    <property type="match status" value="1"/>
</dbReference>
<evidence type="ECO:0000256" key="3">
    <source>
        <dbReference type="ARBA" id="ARBA00012169"/>
    </source>
</evidence>
<dbReference type="InterPro" id="IPR016024">
    <property type="entry name" value="ARM-type_fold"/>
</dbReference>
<dbReference type="Gene3D" id="3.30.1010.10">
    <property type="entry name" value="Phosphatidylinositol 3-kinase Catalytic Subunit, Chain A, domain 4"/>
    <property type="match status" value="1"/>
</dbReference>
<keyword evidence="5" id="KW-0547">Nucleotide-binding</keyword>
<dbReference type="EC" id="2.7.1.67" evidence="3"/>
<evidence type="ECO:0000256" key="2">
    <source>
        <dbReference type="ARBA" id="ARBA00006209"/>
    </source>
</evidence>
<dbReference type="InterPro" id="IPR000403">
    <property type="entry name" value="PI3/4_kinase_cat_dom"/>
</dbReference>
<evidence type="ECO:0000256" key="7">
    <source>
        <dbReference type="ARBA" id="ARBA00022840"/>
    </source>
</evidence>
<evidence type="ECO:0000313" key="11">
    <source>
        <dbReference type="Proteomes" id="UP000837801"/>
    </source>
</evidence>
<dbReference type="PANTHER" id="PTHR10048">
    <property type="entry name" value="PHOSPHATIDYLINOSITOL KINASE"/>
    <property type="match status" value="1"/>
</dbReference>
<dbReference type="GO" id="GO:0048015">
    <property type="term" value="P:phosphatidylinositol-mediated signaling"/>
    <property type="evidence" value="ECO:0007669"/>
    <property type="project" value="TreeGrafter"/>
</dbReference>
<name>A0A9P0QQH8_9ASCO</name>
<comment type="catalytic activity">
    <reaction evidence="1">
        <text>a 1,2-diacyl-sn-glycero-3-phospho-(1D-myo-inositol) + ATP = a 1,2-diacyl-sn-glycero-3-phospho-(1D-myo-inositol 4-phosphate) + ADP + H(+)</text>
        <dbReference type="Rhea" id="RHEA:19877"/>
        <dbReference type="ChEBI" id="CHEBI:15378"/>
        <dbReference type="ChEBI" id="CHEBI:30616"/>
        <dbReference type="ChEBI" id="CHEBI:57880"/>
        <dbReference type="ChEBI" id="CHEBI:58178"/>
        <dbReference type="ChEBI" id="CHEBI:456216"/>
        <dbReference type="EC" id="2.7.1.67"/>
    </reaction>
</comment>
<dbReference type="SMART" id="SM00146">
    <property type="entry name" value="PI3Kc"/>
    <property type="match status" value="1"/>
</dbReference>
<keyword evidence="11" id="KW-1185">Reference proteome</keyword>
<dbReference type="Proteomes" id="UP000837801">
    <property type="component" value="Unassembled WGS sequence"/>
</dbReference>
<dbReference type="InterPro" id="IPR036940">
    <property type="entry name" value="PI3/4_kinase_cat_sf"/>
</dbReference>